<protein>
    <submittedName>
        <fullName evidence="3">Uncharacterized protein</fullName>
    </submittedName>
</protein>
<dbReference type="WBParaSite" id="PDA_v2.g6273.t1">
    <property type="protein sequence ID" value="PDA_v2.g6273.t1"/>
    <property type="gene ID" value="PDA_v2.g6273"/>
</dbReference>
<feature type="transmembrane region" description="Helical" evidence="1">
    <location>
        <begin position="104"/>
        <end position="124"/>
    </location>
</feature>
<feature type="transmembrane region" description="Helical" evidence="1">
    <location>
        <begin position="41"/>
        <end position="65"/>
    </location>
</feature>
<dbReference type="Proteomes" id="UP000887578">
    <property type="component" value="Unplaced"/>
</dbReference>
<keyword evidence="2" id="KW-1185">Reference proteome</keyword>
<organism evidence="2 3">
    <name type="scientific">Panagrolaimus davidi</name>
    <dbReference type="NCBI Taxonomy" id="227884"/>
    <lineage>
        <taxon>Eukaryota</taxon>
        <taxon>Metazoa</taxon>
        <taxon>Ecdysozoa</taxon>
        <taxon>Nematoda</taxon>
        <taxon>Chromadorea</taxon>
        <taxon>Rhabditida</taxon>
        <taxon>Tylenchina</taxon>
        <taxon>Panagrolaimomorpha</taxon>
        <taxon>Panagrolaimoidea</taxon>
        <taxon>Panagrolaimidae</taxon>
        <taxon>Panagrolaimus</taxon>
    </lineage>
</organism>
<keyword evidence="1" id="KW-1133">Transmembrane helix</keyword>
<keyword evidence="1" id="KW-0812">Transmembrane</keyword>
<evidence type="ECO:0000313" key="2">
    <source>
        <dbReference type="Proteomes" id="UP000887578"/>
    </source>
</evidence>
<accession>A0A914QRY0</accession>
<evidence type="ECO:0000256" key="1">
    <source>
        <dbReference type="SAM" id="Phobius"/>
    </source>
</evidence>
<proteinExistence type="predicted"/>
<keyword evidence="1" id="KW-0472">Membrane</keyword>
<dbReference type="AlphaFoldDB" id="A0A914QRY0"/>
<feature type="transmembrane region" description="Helical" evidence="1">
    <location>
        <begin position="77"/>
        <end position="98"/>
    </location>
</feature>
<evidence type="ECO:0000313" key="3">
    <source>
        <dbReference type="WBParaSite" id="PDA_v2.g6273.t1"/>
    </source>
</evidence>
<feature type="transmembrane region" description="Helical" evidence="1">
    <location>
        <begin position="131"/>
        <end position="152"/>
    </location>
</feature>
<dbReference type="InterPro" id="IPR036259">
    <property type="entry name" value="MFS_trans_sf"/>
</dbReference>
<dbReference type="SUPFAM" id="SSF103473">
    <property type="entry name" value="MFS general substrate transporter"/>
    <property type="match status" value="1"/>
</dbReference>
<sequence>MSTENLPVMKLQSDATLEISTEAGNQIENAETPPPQNRKQFILRVFFIAACLIIICLSIGVYMFIHWRNLLIEIQSLSLFFACLQLVWLILANLFYYLQQKSPWNWILLSISTVISALLIFSYLSFFELPLIIVAFISTILASIVSILYGIYTKIDYTKFCELAYYFHLASII</sequence>
<reference evidence="3" key="1">
    <citation type="submission" date="2022-11" db="UniProtKB">
        <authorList>
            <consortium name="WormBaseParasite"/>
        </authorList>
    </citation>
    <scope>IDENTIFICATION</scope>
</reference>
<name>A0A914QRY0_9BILA</name>